<comment type="caution">
    <text evidence="1">The sequence shown here is derived from an EMBL/GenBank/DDBJ whole genome shotgun (WGS) entry which is preliminary data.</text>
</comment>
<dbReference type="AlphaFoldDB" id="A0A645FI09"/>
<sequence length="96" mass="10998">MFSLGLIEHMFGDERAGGLFVGFAFLTQNGEDGIEQFFLADGFQQIGRTPHALQTSCISAMPHRGEDDHFGRAKLRVHFDLFEHPFTIHFWHLHVQ</sequence>
<evidence type="ECO:0000313" key="1">
    <source>
        <dbReference type="EMBL" id="MPN14038.1"/>
    </source>
</evidence>
<accession>A0A645FI09</accession>
<name>A0A645FI09_9ZZZZ</name>
<organism evidence="1">
    <name type="scientific">bioreactor metagenome</name>
    <dbReference type="NCBI Taxonomy" id="1076179"/>
    <lineage>
        <taxon>unclassified sequences</taxon>
        <taxon>metagenomes</taxon>
        <taxon>ecological metagenomes</taxon>
    </lineage>
</organism>
<gene>
    <name evidence="1" type="ORF">SDC9_161364</name>
</gene>
<dbReference type="EMBL" id="VSSQ01060630">
    <property type="protein sequence ID" value="MPN14038.1"/>
    <property type="molecule type" value="Genomic_DNA"/>
</dbReference>
<proteinExistence type="predicted"/>
<protein>
    <submittedName>
        <fullName evidence="1">Uncharacterized protein</fullName>
    </submittedName>
</protein>
<reference evidence="1" key="1">
    <citation type="submission" date="2019-08" db="EMBL/GenBank/DDBJ databases">
        <authorList>
            <person name="Kucharzyk K."/>
            <person name="Murdoch R.W."/>
            <person name="Higgins S."/>
            <person name="Loffler F."/>
        </authorList>
    </citation>
    <scope>NUCLEOTIDE SEQUENCE</scope>
</reference>